<evidence type="ECO:0000313" key="2">
    <source>
        <dbReference type="Proteomes" id="UP000011081"/>
    </source>
</evidence>
<proteinExistence type="predicted"/>
<keyword evidence="2" id="KW-1185">Reference proteome</keyword>
<dbReference type="OrthoDB" id="10364799at2759"/>
<protein>
    <recommendedName>
        <fullName evidence="3">Mic1 domain-containing protein</fullName>
    </recommendedName>
</protein>
<reference evidence="2" key="1">
    <citation type="submission" date="2011-03" db="EMBL/GenBank/DDBJ databases">
        <title>The genome sequence of Vavraia culicis strain floridensis.</title>
        <authorList>
            <consortium name="The Broad Institute Genome Sequencing Platform"/>
            <person name="Cuomo C."/>
            <person name="Becnel J."/>
            <person name="Sanscrainte N."/>
            <person name="Young S.K."/>
            <person name="Zeng Q."/>
            <person name="Gargeya S."/>
            <person name="Fitzgerald M."/>
            <person name="Haas B."/>
            <person name="Abouelleil A."/>
            <person name="Alvarado L."/>
            <person name="Arachchi H.M."/>
            <person name="Berlin A."/>
            <person name="Chapman S.B."/>
            <person name="Gearin G."/>
            <person name="Goldberg J."/>
            <person name="Griggs A."/>
            <person name="Gujja S."/>
            <person name="Hansen M."/>
            <person name="Heiman D."/>
            <person name="Howarth C."/>
            <person name="Larimer J."/>
            <person name="Lui A."/>
            <person name="MacDonald P.J.P."/>
            <person name="McCowen C."/>
            <person name="Montmayeur A."/>
            <person name="Murphy C."/>
            <person name="Neiman D."/>
            <person name="Pearson M."/>
            <person name="Priest M."/>
            <person name="Roberts A."/>
            <person name="Saif S."/>
            <person name="Shea T."/>
            <person name="Sisk P."/>
            <person name="Stolte C."/>
            <person name="Sykes S."/>
            <person name="Wortman J."/>
            <person name="Nusbaum C."/>
            <person name="Birren B."/>
        </authorList>
    </citation>
    <scope>NUCLEOTIDE SEQUENCE [LARGE SCALE GENOMIC DNA]</scope>
    <source>
        <strain evidence="2">floridensis</strain>
    </source>
</reference>
<dbReference type="GeneID" id="19878760"/>
<name>L2GVH7_VAVCU</name>
<dbReference type="Proteomes" id="UP000011081">
    <property type="component" value="Unassembled WGS sequence"/>
</dbReference>
<dbReference type="RefSeq" id="XP_008073897.1">
    <property type="nucleotide sequence ID" value="XM_008075706.1"/>
</dbReference>
<evidence type="ECO:0008006" key="3">
    <source>
        <dbReference type="Google" id="ProtNLM"/>
    </source>
</evidence>
<organism evidence="1 2">
    <name type="scientific">Vavraia culicis (isolate floridensis)</name>
    <name type="common">Microsporidian parasite</name>
    <dbReference type="NCBI Taxonomy" id="948595"/>
    <lineage>
        <taxon>Eukaryota</taxon>
        <taxon>Fungi</taxon>
        <taxon>Fungi incertae sedis</taxon>
        <taxon>Microsporidia</taxon>
        <taxon>Pleistophoridae</taxon>
        <taxon>Vavraia</taxon>
    </lineage>
</organism>
<accession>L2GVH7</accession>
<dbReference type="VEuPathDB" id="MicrosporidiaDB:VCUG_00877"/>
<dbReference type="InParanoid" id="L2GVH7"/>
<dbReference type="OMA" id="YFINDNC"/>
<gene>
    <name evidence="1" type="ORF">VCUG_00877</name>
</gene>
<dbReference type="AlphaFoldDB" id="L2GVH7"/>
<sequence>MHIKAFKMDIKPRQFLFIDRTLYLLTHSAIHIIDFKGDIKPDIPLQNAVLRKTKKRGPHKNDIAIRGTDKNKRKHVITDMHTGGKAINIAVKNIKVVGKYILVQSADDYMYYVKIGETDLTRYCMKVEKVVYDGKMYFINDNCIFETNVTKLREYPRVILVFPGKIDNLEIIDGKLLFFANRRAFLAEKTGFDYEQHISGVRTGNDSRTTYELNGEQQEGATNKKGCGIFNFVEIGALSELEFTHTANNKRFVLLVTEDSIIVFSYNTEAVVLKRPDDFHQAVLVKSYVLIFSHKVLIYNAIDGTLIKEIALTAFSAVYDEISDSLVMYNSVLFCAHISDLLNGSDKEVEQINLTDGKEQNKGKLNRSAQNREEQFVEEKNIANNHMNSEESIGCLMNEQVENDRIEDRDGSVKCLNSDKKTSSAVMKETNDDFIAENKDRLHRETNTQKKTHFDALIEHKLFKFAYPINPRQTFLHYSRCAYKSQNVLKALFFYAQTAKKYSFNRSNVIELCQQRKKIDLMTYKVVLECDIADNMRVTVSDLIYFLCIRSVFMKKEINYLFYLFCILKMRKHQRNLLRFAIENELRIKLLDRIDHDELLNGKVEQEKADRKDQACNMEMDELPIQGESTKDTSSAAFLSVKPLNEHTSAEKKGNRFLITKQLSKKLVLQYWKIHRPEKAVLYYFTTEKYRKCTRILLKTYHKIPQLQHLLFQTLLFTKIPNVSVLKLYDLYFPDLLMLLTKHEALESLVLYFKHVIDPLKNSQVILKSVQRMDANECEMIVSIVNDMEMNESMSDFRETLEFVCNERKEMKGSIFKCSGKIINP</sequence>
<evidence type="ECO:0000313" key="1">
    <source>
        <dbReference type="EMBL" id="ELA47676.1"/>
    </source>
</evidence>
<dbReference type="EMBL" id="GL877414">
    <property type="protein sequence ID" value="ELA47676.1"/>
    <property type="molecule type" value="Genomic_DNA"/>
</dbReference>
<dbReference type="HOGENOM" id="CLU_343294_0_0_1"/>